<reference evidence="1 2" key="2">
    <citation type="journal article" date="2017" name="Front. Plant Sci.">
        <title>Gene Classification and Mining of Molecular Markers Useful in Red Clover (Trifolium pratense) Breeding.</title>
        <authorList>
            <person name="Istvanek J."/>
            <person name="Dluhosova J."/>
            <person name="Dluhos P."/>
            <person name="Patkova L."/>
            <person name="Nedelnik J."/>
            <person name="Repkova J."/>
        </authorList>
    </citation>
    <scope>NUCLEOTIDE SEQUENCE [LARGE SCALE GENOMIC DNA]</scope>
    <source>
        <strain evidence="2">cv. Tatra</strain>
        <tissue evidence="1">Young leaves</tissue>
    </source>
</reference>
<dbReference type="AlphaFoldDB" id="A0A2K3M9B9"/>
<gene>
    <name evidence="1" type="ORF">L195_g043463</name>
</gene>
<dbReference type="EMBL" id="ASHM01053674">
    <property type="protein sequence ID" value="PNX87375.1"/>
    <property type="molecule type" value="Genomic_DNA"/>
</dbReference>
<organism evidence="1 2">
    <name type="scientific">Trifolium pratense</name>
    <name type="common">Red clover</name>
    <dbReference type="NCBI Taxonomy" id="57577"/>
    <lineage>
        <taxon>Eukaryota</taxon>
        <taxon>Viridiplantae</taxon>
        <taxon>Streptophyta</taxon>
        <taxon>Embryophyta</taxon>
        <taxon>Tracheophyta</taxon>
        <taxon>Spermatophyta</taxon>
        <taxon>Magnoliopsida</taxon>
        <taxon>eudicotyledons</taxon>
        <taxon>Gunneridae</taxon>
        <taxon>Pentapetalae</taxon>
        <taxon>rosids</taxon>
        <taxon>fabids</taxon>
        <taxon>Fabales</taxon>
        <taxon>Fabaceae</taxon>
        <taxon>Papilionoideae</taxon>
        <taxon>50 kb inversion clade</taxon>
        <taxon>NPAAA clade</taxon>
        <taxon>Hologalegina</taxon>
        <taxon>IRL clade</taxon>
        <taxon>Trifolieae</taxon>
        <taxon>Trifolium</taxon>
    </lineage>
</organism>
<keyword evidence="1" id="KW-0689">Ribosomal protein</keyword>
<reference evidence="1 2" key="1">
    <citation type="journal article" date="2014" name="Am. J. Bot.">
        <title>Genome assembly and annotation for red clover (Trifolium pratense; Fabaceae).</title>
        <authorList>
            <person name="Istvanek J."/>
            <person name="Jaros M."/>
            <person name="Krenek A."/>
            <person name="Repkova J."/>
        </authorList>
    </citation>
    <scope>NUCLEOTIDE SEQUENCE [LARGE SCALE GENOMIC DNA]</scope>
    <source>
        <strain evidence="2">cv. Tatra</strain>
        <tissue evidence="1">Young leaves</tissue>
    </source>
</reference>
<proteinExistence type="predicted"/>
<sequence>MEDTKNLQMVYGLEVTSNRGQSLALGNRLGLVVSMATVKGLPSVKDSFLSPTQQEDARTSK</sequence>
<protein>
    <submittedName>
        <fullName evidence="1">Ribosomal protein S10</fullName>
    </submittedName>
</protein>
<evidence type="ECO:0000313" key="2">
    <source>
        <dbReference type="Proteomes" id="UP000236291"/>
    </source>
</evidence>
<dbReference type="GO" id="GO:0005840">
    <property type="term" value="C:ribosome"/>
    <property type="evidence" value="ECO:0007669"/>
    <property type="project" value="UniProtKB-KW"/>
</dbReference>
<keyword evidence="1" id="KW-0687">Ribonucleoprotein</keyword>
<accession>A0A2K3M9B9</accession>
<dbReference type="Proteomes" id="UP000236291">
    <property type="component" value="Unassembled WGS sequence"/>
</dbReference>
<name>A0A2K3M9B9_TRIPR</name>
<evidence type="ECO:0000313" key="1">
    <source>
        <dbReference type="EMBL" id="PNX87375.1"/>
    </source>
</evidence>
<comment type="caution">
    <text evidence="1">The sequence shown here is derived from an EMBL/GenBank/DDBJ whole genome shotgun (WGS) entry which is preliminary data.</text>
</comment>